<dbReference type="AlphaFoldDB" id="A0A1H2AD47"/>
<proteinExistence type="predicted"/>
<gene>
    <name evidence="1" type="ORF">SAMN05216490_3482</name>
</gene>
<reference evidence="1 2" key="1">
    <citation type="submission" date="2016-10" db="EMBL/GenBank/DDBJ databases">
        <authorList>
            <person name="de Groot N.N."/>
        </authorList>
    </citation>
    <scope>NUCLEOTIDE SEQUENCE [LARGE SCALE GENOMIC DNA]</scope>
    <source>
        <strain evidence="1 2">MP1X4</strain>
    </source>
</reference>
<accession>A0A1H2AD47</accession>
<name>A0A1H2AD47_MUCMA</name>
<dbReference type="STRING" id="652787.SAMN05216490_3482"/>
<dbReference type="EMBL" id="LT629740">
    <property type="protein sequence ID" value="SDT43878.1"/>
    <property type="molecule type" value="Genomic_DNA"/>
</dbReference>
<organism evidence="1 2">
    <name type="scientific">Mucilaginibacter mallensis</name>
    <dbReference type="NCBI Taxonomy" id="652787"/>
    <lineage>
        <taxon>Bacteria</taxon>
        <taxon>Pseudomonadati</taxon>
        <taxon>Bacteroidota</taxon>
        <taxon>Sphingobacteriia</taxon>
        <taxon>Sphingobacteriales</taxon>
        <taxon>Sphingobacteriaceae</taxon>
        <taxon>Mucilaginibacter</taxon>
    </lineage>
</organism>
<dbReference type="OrthoDB" id="200396at2"/>
<dbReference type="RefSeq" id="WP_091375707.1">
    <property type="nucleotide sequence ID" value="NZ_LT629740.1"/>
</dbReference>
<dbReference type="Proteomes" id="UP000199679">
    <property type="component" value="Chromosome I"/>
</dbReference>
<sequence length="247" mass="28654">MRATATIFDDSEKNNKIDLLLNEIVEIFKSLIPSGPFLGEKEIIVISSKVSPITYAHLLPDKYLIGITPKELLYDQIAYQFAHELCHVFIDPRVTNWLIESFCECMSLIILQRLFFQWQIKASVEGSESYAIHYIQYYARTLNDYLTSLDTTIDQLLTYDTKAQIKDIETPYERSLNFVNAYKIMHIYNSNPNILNLIPILHYSKSREVEGQLFIKDNHPNIIGIENNLTAALISIWEQLTQLMKLN</sequence>
<evidence type="ECO:0000313" key="2">
    <source>
        <dbReference type="Proteomes" id="UP000199679"/>
    </source>
</evidence>
<evidence type="ECO:0000313" key="1">
    <source>
        <dbReference type="EMBL" id="SDT43878.1"/>
    </source>
</evidence>
<keyword evidence="2" id="KW-1185">Reference proteome</keyword>
<protein>
    <submittedName>
        <fullName evidence="1">Uncharacterized protein</fullName>
    </submittedName>
</protein>